<proteinExistence type="predicted"/>
<evidence type="ECO:0000313" key="4">
    <source>
        <dbReference type="Proteomes" id="UP000011626"/>
    </source>
</evidence>
<accession>M0CY28</accession>
<evidence type="ECO:0000256" key="1">
    <source>
        <dbReference type="SAM" id="MobiDB-lite"/>
    </source>
</evidence>
<evidence type="ECO:0000256" key="2">
    <source>
        <dbReference type="SAM" id="Phobius"/>
    </source>
</evidence>
<dbReference type="RefSeq" id="WP_006883213.1">
    <property type="nucleotide sequence ID" value="NZ_AOIU01000018.1"/>
</dbReference>
<protein>
    <submittedName>
        <fullName evidence="3">Uncharacterized protein</fullName>
    </submittedName>
</protein>
<feature type="transmembrane region" description="Helical" evidence="2">
    <location>
        <begin position="83"/>
        <end position="108"/>
    </location>
</feature>
<dbReference type="PATRIC" id="fig|797114.5.peg.1568"/>
<dbReference type="Proteomes" id="UP000011626">
    <property type="component" value="Unassembled WGS sequence"/>
</dbReference>
<keyword evidence="2" id="KW-0812">Transmembrane</keyword>
<sequence length="332" mass="32595">MRRALRTVALPAGLSALAFAVLYAPSAVLAGGVPDWLPSLGPPEFTATVYLQAGSVVGTTAVLAGALALGYREAGHRDVFESYLRYVGAVLAGGAGAVVLTVLVLVAGDGGNPFDTVLTAATALVGVPGFVAVSALAGAGLASLGRPDPASAPSVRRSLSLGPAAAVVTGLGVALDAAVDVLVATTEGVGLPAFLPQSWSIGSTLVTYLQLTRLASDLVLLAGGLALGYLAVRRLGVEAPSRRFAAVVVLGGFAGFWVAWLPATAVLAATPSGSSLAALAVAVPGRLLSTAAVATVAAVAGVAVARFGTDRPDAADGEGVDSTGGDPAARPR</sequence>
<feature type="transmembrane region" description="Helical" evidence="2">
    <location>
        <begin position="205"/>
        <end position="232"/>
    </location>
</feature>
<feature type="transmembrane region" description="Helical" evidence="2">
    <location>
        <begin position="244"/>
        <end position="267"/>
    </location>
</feature>
<dbReference type="STRING" id="797114.C475_07691"/>
<feature type="region of interest" description="Disordered" evidence="1">
    <location>
        <begin position="310"/>
        <end position="332"/>
    </location>
</feature>
<keyword evidence="2" id="KW-0472">Membrane</keyword>
<evidence type="ECO:0000313" key="3">
    <source>
        <dbReference type="EMBL" id="ELZ26799.1"/>
    </source>
</evidence>
<gene>
    <name evidence="3" type="ORF">C475_07691</name>
</gene>
<feature type="transmembrane region" description="Helical" evidence="2">
    <location>
        <begin position="120"/>
        <end position="144"/>
    </location>
</feature>
<comment type="caution">
    <text evidence="3">The sequence shown here is derived from an EMBL/GenBank/DDBJ whole genome shotgun (WGS) entry which is preliminary data.</text>
</comment>
<reference evidence="3 4" key="1">
    <citation type="journal article" date="2014" name="PLoS Genet.">
        <title>Phylogenetically driven sequencing of extremely halophilic archaea reveals strategies for static and dynamic osmo-response.</title>
        <authorList>
            <person name="Becker E.A."/>
            <person name="Seitzer P.M."/>
            <person name="Tritt A."/>
            <person name="Larsen D."/>
            <person name="Krusor M."/>
            <person name="Yao A.I."/>
            <person name="Wu D."/>
            <person name="Madern D."/>
            <person name="Eisen J.A."/>
            <person name="Darling A.E."/>
            <person name="Facciotti M.T."/>
        </authorList>
    </citation>
    <scope>NUCLEOTIDE SEQUENCE [LARGE SCALE GENOMIC DNA]</scope>
    <source>
        <strain evidence="3 4">2-9-1</strain>
    </source>
</reference>
<feature type="transmembrane region" description="Helical" evidence="2">
    <location>
        <begin position="49"/>
        <end position="71"/>
    </location>
</feature>
<dbReference type="AlphaFoldDB" id="M0CY28"/>
<feature type="transmembrane region" description="Helical" evidence="2">
    <location>
        <begin position="287"/>
        <end position="305"/>
    </location>
</feature>
<organism evidence="3 4">
    <name type="scientific">Halosimplex carlsbadense 2-9-1</name>
    <dbReference type="NCBI Taxonomy" id="797114"/>
    <lineage>
        <taxon>Archaea</taxon>
        <taxon>Methanobacteriati</taxon>
        <taxon>Methanobacteriota</taxon>
        <taxon>Stenosarchaea group</taxon>
        <taxon>Halobacteria</taxon>
        <taxon>Halobacteriales</taxon>
        <taxon>Haloarculaceae</taxon>
        <taxon>Halosimplex</taxon>
    </lineage>
</organism>
<dbReference type="EMBL" id="AOIU01000018">
    <property type="protein sequence ID" value="ELZ26799.1"/>
    <property type="molecule type" value="Genomic_DNA"/>
</dbReference>
<keyword evidence="4" id="KW-1185">Reference proteome</keyword>
<keyword evidence="2" id="KW-1133">Transmembrane helix</keyword>
<dbReference type="OrthoDB" id="386543at2157"/>
<name>M0CY28_9EURY</name>
<feature type="transmembrane region" description="Helical" evidence="2">
    <location>
        <begin position="164"/>
        <end position="185"/>
    </location>
</feature>